<feature type="transmembrane region" description="Helical" evidence="7">
    <location>
        <begin position="239"/>
        <end position="259"/>
    </location>
</feature>
<dbReference type="EMBL" id="BAGZ01000005">
    <property type="protein sequence ID" value="GAB77716.1"/>
    <property type="molecule type" value="Genomic_DNA"/>
</dbReference>
<evidence type="ECO:0000256" key="3">
    <source>
        <dbReference type="ARBA" id="ARBA00022475"/>
    </source>
</evidence>
<evidence type="ECO:0000313" key="9">
    <source>
        <dbReference type="EMBL" id="GAB77716.1"/>
    </source>
</evidence>
<accession>K6UM14</accession>
<comment type="similarity">
    <text evidence="2">Belongs to the resistance-nodulation-cell division (RND) (TC 2.A.6) family. MmpL subfamily.</text>
</comment>
<evidence type="ECO:0000256" key="2">
    <source>
        <dbReference type="ARBA" id="ARBA00010157"/>
    </source>
</evidence>
<dbReference type="Pfam" id="PF03176">
    <property type="entry name" value="MMPL"/>
    <property type="match status" value="2"/>
</dbReference>
<dbReference type="Proteomes" id="UP000008495">
    <property type="component" value="Unassembled WGS sequence"/>
</dbReference>
<dbReference type="eggNOG" id="COG2409">
    <property type="taxonomic scope" value="Bacteria"/>
</dbReference>
<dbReference type="SUPFAM" id="SSF82866">
    <property type="entry name" value="Multidrug efflux transporter AcrB transmembrane domain"/>
    <property type="match status" value="2"/>
</dbReference>
<keyword evidence="5 7" id="KW-1133">Transmembrane helix</keyword>
<evidence type="ECO:0000256" key="6">
    <source>
        <dbReference type="ARBA" id="ARBA00023136"/>
    </source>
</evidence>
<reference evidence="9 10" key="1">
    <citation type="submission" date="2012-08" db="EMBL/GenBank/DDBJ databases">
        <title>Whole genome shotgun sequence of Austwickia chelonae NBRC 105200.</title>
        <authorList>
            <person name="Yoshida I."/>
            <person name="Hosoyama A."/>
            <person name="Tsuchikane K."/>
            <person name="Katsumata H."/>
            <person name="Ando Y."/>
            <person name="Ohji S."/>
            <person name="Hamada M."/>
            <person name="Tamura T."/>
            <person name="Yamazoe A."/>
            <person name="Yamazaki S."/>
            <person name="Fujita N."/>
        </authorList>
    </citation>
    <scope>NUCLEOTIDE SEQUENCE [LARGE SCALE GENOMIC DNA]</scope>
    <source>
        <strain evidence="9 10">NBRC 105200</strain>
    </source>
</reference>
<evidence type="ECO:0000259" key="8">
    <source>
        <dbReference type="PROSITE" id="PS50156"/>
    </source>
</evidence>
<dbReference type="InterPro" id="IPR050545">
    <property type="entry name" value="Mycobact_MmpL"/>
</dbReference>
<feature type="domain" description="SSD" evidence="8">
    <location>
        <begin position="208"/>
        <end position="348"/>
    </location>
</feature>
<feature type="transmembrane region" description="Helical" evidence="7">
    <location>
        <begin position="215"/>
        <end position="233"/>
    </location>
</feature>
<dbReference type="PANTHER" id="PTHR33406:SF11">
    <property type="entry name" value="MEMBRANE PROTEIN SCO6666-RELATED"/>
    <property type="match status" value="1"/>
</dbReference>
<keyword evidence="4 7" id="KW-0812">Transmembrane</keyword>
<feature type="transmembrane region" description="Helical" evidence="7">
    <location>
        <begin position="298"/>
        <end position="317"/>
    </location>
</feature>
<keyword evidence="3" id="KW-1003">Cell membrane</keyword>
<feature type="transmembrane region" description="Helical" evidence="7">
    <location>
        <begin position="554"/>
        <end position="572"/>
    </location>
</feature>
<dbReference type="PROSITE" id="PS50156">
    <property type="entry name" value="SSD"/>
    <property type="match status" value="1"/>
</dbReference>
<evidence type="ECO:0000256" key="4">
    <source>
        <dbReference type="ARBA" id="ARBA00022692"/>
    </source>
</evidence>
<evidence type="ECO:0000256" key="5">
    <source>
        <dbReference type="ARBA" id="ARBA00022989"/>
    </source>
</evidence>
<feature type="transmembrane region" description="Helical" evidence="7">
    <location>
        <begin position="525"/>
        <end position="542"/>
    </location>
</feature>
<proteinExistence type="inferred from homology"/>
<dbReference type="InterPro" id="IPR000731">
    <property type="entry name" value="SSD"/>
</dbReference>
<sequence>MARHARLVVVLWLVVSALCYAGATGALGTPSLFSRLHQAEPFVPKESHEGSKLLERARDTGPSVLVRVEGAVSTDPASVEAGTRLQEKFASRPGVTRAMSPFVVPGGVRTPETGGLFAQDREDAFMLVLVVDRALSQTERLDIARDARQQAQDAFAAVPGARVTMGGGITFLDDITSQIQTDLAKGEGIALPLSLIVMVFVFGGFLAAGLPIVGALASIAGGLASLWAFSFVTELDATVVNITTLLGLALCIDYGLLIVSRFREEVRALAPDASHDRLDRDHLVEATAQTVNTAGRTVFFSALIVAISLAGLTVFPAPVIRAVGLAGVTVVLVALAVAMTLVPALCFLGGRRLVRRRSDDSPDEGLFANLARLVARTYVPMVVAATALLLALAWPVLGMRQVSSSTELLPAGNTERQFIEGVRRDFPMLTEPTAVVVARATPEQLTAYGRDVASRVPGVSSVDPARPIDDQYSALGIRAQGATAENEQGKQIVSDLRAQRPDFQTWVTGSDAQLVDYLDAIRERAPWAAGIVAAATMVLMFLMTGSLALPLKALIFNVLSLGASLGILAWIFQEGHLQDVLGFTATHGVESVTPVILLAFGFGLAMDYELFLLSRIVELHEQGYDDERAVELGLQRSGRIITSAALLILIVLGGLAMAKMLIVKQIGVGLAISVVLDATVVRMLLVPATMHLLGRWNWWAPGPLRRWHQKHAIRH</sequence>
<dbReference type="OrthoDB" id="7051771at2"/>
<organism evidence="9 10">
    <name type="scientific">Austwickia chelonae NBRC 105200</name>
    <dbReference type="NCBI Taxonomy" id="1184607"/>
    <lineage>
        <taxon>Bacteria</taxon>
        <taxon>Bacillati</taxon>
        <taxon>Actinomycetota</taxon>
        <taxon>Actinomycetes</taxon>
        <taxon>Micrococcales</taxon>
        <taxon>Dermatophilaceae</taxon>
        <taxon>Austwickia</taxon>
    </lineage>
</organism>
<feature type="transmembrane region" description="Helical" evidence="7">
    <location>
        <begin position="640"/>
        <end position="660"/>
    </location>
</feature>
<feature type="transmembrane region" description="Helical" evidence="7">
    <location>
        <begin position="323"/>
        <end position="348"/>
    </location>
</feature>
<keyword evidence="6 7" id="KW-0472">Membrane</keyword>
<dbReference type="STRING" id="100225.SAMN05421595_1554"/>
<dbReference type="AlphaFoldDB" id="K6UM14"/>
<gene>
    <name evidence="9" type="ORF">AUCHE_05_06310</name>
</gene>
<dbReference type="Gene3D" id="1.20.1640.10">
    <property type="entry name" value="Multidrug efflux transporter AcrB transmembrane domain"/>
    <property type="match status" value="2"/>
</dbReference>
<comment type="subcellular location">
    <subcellularLocation>
        <location evidence="1">Cell membrane</location>
        <topology evidence="1">Multi-pass membrane protein</topology>
    </subcellularLocation>
</comment>
<name>K6UM14_9MICO</name>
<dbReference type="PANTHER" id="PTHR33406">
    <property type="entry name" value="MEMBRANE PROTEIN MJ1562-RELATED"/>
    <property type="match status" value="1"/>
</dbReference>
<comment type="caution">
    <text evidence="9">The sequence shown here is derived from an EMBL/GenBank/DDBJ whole genome shotgun (WGS) entry which is preliminary data.</text>
</comment>
<feature type="transmembrane region" description="Helical" evidence="7">
    <location>
        <begin position="666"/>
        <end position="685"/>
    </location>
</feature>
<feature type="transmembrane region" description="Helical" evidence="7">
    <location>
        <begin position="592"/>
        <end position="613"/>
    </location>
</feature>
<evidence type="ECO:0000256" key="7">
    <source>
        <dbReference type="SAM" id="Phobius"/>
    </source>
</evidence>
<dbReference type="GO" id="GO:0005886">
    <property type="term" value="C:plasma membrane"/>
    <property type="evidence" value="ECO:0007669"/>
    <property type="project" value="UniProtKB-SubCell"/>
</dbReference>
<dbReference type="InterPro" id="IPR004869">
    <property type="entry name" value="MMPL_dom"/>
</dbReference>
<evidence type="ECO:0000256" key="1">
    <source>
        <dbReference type="ARBA" id="ARBA00004651"/>
    </source>
</evidence>
<protein>
    <recommendedName>
        <fullName evidence="8">SSD domain-containing protein</fullName>
    </recommendedName>
</protein>
<feature type="transmembrane region" description="Helical" evidence="7">
    <location>
        <begin position="378"/>
        <end position="397"/>
    </location>
</feature>
<evidence type="ECO:0000313" key="10">
    <source>
        <dbReference type="Proteomes" id="UP000008495"/>
    </source>
</evidence>
<feature type="transmembrane region" description="Helical" evidence="7">
    <location>
        <begin position="189"/>
        <end position="208"/>
    </location>
</feature>
<keyword evidence="10" id="KW-1185">Reference proteome</keyword>